<keyword evidence="3" id="KW-1185">Reference proteome</keyword>
<reference evidence="3" key="1">
    <citation type="journal article" date="2018" name="Nat. Microbiol.">
        <title>Leveraging single-cell genomics to expand the fungal tree of life.</title>
        <authorList>
            <person name="Ahrendt S.R."/>
            <person name="Quandt C.A."/>
            <person name="Ciobanu D."/>
            <person name="Clum A."/>
            <person name="Salamov A."/>
            <person name="Andreopoulos B."/>
            <person name="Cheng J.F."/>
            <person name="Woyke T."/>
            <person name="Pelin A."/>
            <person name="Henrissat B."/>
            <person name="Reynolds N.K."/>
            <person name="Benny G.L."/>
            <person name="Smith M.E."/>
            <person name="James T.Y."/>
            <person name="Grigoriev I.V."/>
        </authorList>
    </citation>
    <scope>NUCLEOTIDE SEQUENCE [LARGE SCALE GENOMIC DNA]</scope>
    <source>
        <strain evidence="3">RSA 468</strain>
    </source>
</reference>
<feature type="chain" id="PRO_5020302775" description="F-box domain-containing protein" evidence="1">
    <location>
        <begin position="30"/>
        <end position="552"/>
    </location>
</feature>
<proteinExistence type="predicted"/>
<protein>
    <recommendedName>
        <fullName evidence="4">F-box domain-containing protein</fullName>
    </recommendedName>
</protein>
<feature type="signal peptide" evidence="1">
    <location>
        <begin position="1"/>
        <end position="29"/>
    </location>
</feature>
<gene>
    <name evidence="2" type="ORF">BJ085DRAFT_27325</name>
</gene>
<dbReference type="Proteomes" id="UP000268162">
    <property type="component" value="Unassembled WGS sequence"/>
</dbReference>
<name>A0A4P9ZK84_9FUNG</name>
<accession>A0A4P9ZK84</accession>
<keyword evidence="1" id="KW-0732">Signal</keyword>
<evidence type="ECO:0000313" key="3">
    <source>
        <dbReference type="Proteomes" id="UP000268162"/>
    </source>
</evidence>
<dbReference type="EMBL" id="ML003646">
    <property type="protein sequence ID" value="RKP33676.1"/>
    <property type="molecule type" value="Genomic_DNA"/>
</dbReference>
<evidence type="ECO:0000256" key="1">
    <source>
        <dbReference type="SAM" id="SignalP"/>
    </source>
</evidence>
<evidence type="ECO:0008006" key="4">
    <source>
        <dbReference type="Google" id="ProtNLM"/>
    </source>
</evidence>
<organism evidence="2 3">
    <name type="scientific">Dimargaris cristalligena</name>
    <dbReference type="NCBI Taxonomy" id="215637"/>
    <lineage>
        <taxon>Eukaryota</taxon>
        <taxon>Fungi</taxon>
        <taxon>Fungi incertae sedis</taxon>
        <taxon>Zoopagomycota</taxon>
        <taxon>Kickxellomycotina</taxon>
        <taxon>Dimargaritomycetes</taxon>
        <taxon>Dimargaritales</taxon>
        <taxon>Dimargaritaceae</taxon>
        <taxon>Dimargaris</taxon>
    </lineage>
</organism>
<evidence type="ECO:0000313" key="2">
    <source>
        <dbReference type="EMBL" id="RKP33676.1"/>
    </source>
</evidence>
<dbReference type="AlphaFoldDB" id="A0A4P9ZK84"/>
<sequence>MCISRKVNHFGWLALCLSLTYHLPRVALAPASGPSPDLSLNTVFDQPLNGLYPQQHSQTETHDAATFNTVNTSTKRHLESPVEGSFLIDHEVKVSEGNPERGHGHVVESAKRRKLGPVHTLATIPVEPLHLIVEVADPVTLGQLSLTSSLFSKLVNEHLTKLMKPFKKGLTILAREYQLIKWPGISLLQMIHDNWKETAIITRESPAHYGIVDQSAVYAYYQFLKTNQADPIMQLSAWRLVNPAHLSPQVLATQLPLLDLVDSQANGTLVLEVLRTLTGPMISTLVRHGWSASDLQRMNNLAIGGTATSAGESKWSHWFVALYSDIVAIIMARLGTTNRFDVLQAFILGLEQVMTTWPECINTSLLFLGMVEFSIVLAAVARQTPALDALGDFYTTERAQKLSDDLDTNQCILAKNMRDMGLPQGAEMLSHKWNCDQRADEDLFGFGLLPAMRQLVITDNNQMTISVLTSTFPQTNMPDSSNWVPWTKNLNNPDPWVTDVFDSTVVSRDLDPVYFHSLRSIAYAASRPAENSNRYVHIDQLWSEPFEVPEYF</sequence>